<evidence type="ECO:0000313" key="7">
    <source>
        <dbReference type="EMBL" id="NWJ47645.1"/>
    </source>
</evidence>
<sequence length="142" mass="16131">MAEPAFHTIIYLDAIFIKLRREDKVENVAVYNALGVDLEGRRDILGHWIGEGTGEGAKFWLSVLGEVKVRGVREIFIACVDGFSEAIAAVFPYTEVQRCIIHQIRTSLRYVVWKDQKAFMADLKTVYKAATREEAELNLLNI</sequence>
<keyword evidence="5 6" id="KW-0233">DNA recombination</keyword>
<dbReference type="AlphaFoldDB" id="A0A8T7M6B0"/>
<organism evidence="7 8">
    <name type="scientific">Candidatus Chlorohelix allophototropha</name>
    <dbReference type="NCBI Taxonomy" id="3003348"/>
    <lineage>
        <taxon>Bacteria</taxon>
        <taxon>Bacillati</taxon>
        <taxon>Chloroflexota</taxon>
        <taxon>Chloroflexia</taxon>
        <taxon>Candidatus Chloroheliales</taxon>
        <taxon>Candidatus Chloroheliaceae</taxon>
        <taxon>Candidatus Chlorohelix</taxon>
    </lineage>
</organism>
<keyword evidence="3 6" id="KW-0815">Transposition</keyword>
<comment type="function">
    <text evidence="1 6">Required for the transposition of the insertion element.</text>
</comment>
<gene>
    <name evidence="7" type="ORF">HXX08_17460</name>
</gene>
<dbReference type="Pfam" id="PF00872">
    <property type="entry name" value="Transposase_mut"/>
    <property type="match status" value="1"/>
</dbReference>
<dbReference type="GO" id="GO:0003677">
    <property type="term" value="F:DNA binding"/>
    <property type="evidence" value="ECO:0007669"/>
    <property type="project" value="UniProtKB-UniRule"/>
</dbReference>
<dbReference type="GO" id="GO:0004803">
    <property type="term" value="F:transposase activity"/>
    <property type="evidence" value="ECO:0007669"/>
    <property type="project" value="UniProtKB-UniRule"/>
</dbReference>
<evidence type="ECO:0000256" key="1">
    <source>
        <dbReference type="ARBA" id="ARBA00002190"/>
    </source>
</evidence>
<keyword evidence="4 6" id="KW-0238">DNA-binding</keyword>
<dbReference type="Proteomes" id="UP000521676">
    <property type="component" value="Unassembled WGS sequence"/>
</dbReference>
<comment type="caution">
    <text evidence="7">The sequence shown here is derived from an EMBL/GenBank/DDBJ whole genome shotgun (WGS) entry which is preliminary data.</text>
</comment>
<evidence type="ECO:0000256" key="4">
    <source>
        <dbReference type="ARBA" id="ARBA00023125"/>
    </source>
</evidence>
<comment type="similarity">
    <text evidence="2 6">Belongs to the transposase mutator family.</text>
</comment>
<name>A0A8T7M6B0_9CHLR</name>
<protein>
    <recommendedName>
        <fullName evidence="6">Mutator family transposase</fullName>
    </recommendedName>
</protein>
<evidence type="ECO:0000256" key="5">
    <source>
        <dbReference type="ARBA" id="ARBA00023172"/>
    </source>
</evidence>
<evidence type="ECO:0000256" key="6">
    <source>
        <dbReference type="RuleBase" id="RU365089"/>
    </source>
</evidence>
<proteinExistence type="inferred from homology"/>
<evidence type="ECO:0000313" key="8">
    <source>
        <dbReference type="Proteomes" id="UP000521676"/>
    </source>
</evidence>
<evidence type="ECO:0000256" key="3">
    <source>
        <dbReference type="ARBA" id="ARBA00022578"/>
    </source>
</evidence>
<dbReference type="PANTHER" id="PTHR33217:SF8">
    <property type="entry name" value="MUTATOR FAMILY TRANSPOSASE"/>
    <property type="match status" value="1"/>
</dbReference>
<dbReference type="PANTHER" id="PTHR33217">
    <property type="entry name" value="TRANSPOSASE FOR INSERTION SEQUENCE ELEMENT IS1081"/>
    <property type="match status" value="1"/>
</dbReference>
<reference evidence="7 8" key="1">
    <citation type="submission" date="2020-06" db="EMBL/GenBank/DDBJ databases">
        <title>Anoxygenic phototrophic Chloroflexota member uses a Type I reaction center.</title>
        <authorList>
            <person name="Tsuji J.M."/>
            <person name="Shaw N.A."/>
            <person name="Nagashima S."/>
            <person name="Venkiteswaran J."/>
            <person name="Schiff S.L."/>
            <person name="Hanada S."/>
            <person name="Tank M."/>
            <person name="Neufeld J.D."/>
        </authorList>
    </citation>
    <scope>NUCLEOTIDE SEQUENCE [LARGE SCALE GENOMIC DNA]</scope>
    <source>
        <strain evidence="7">L227-S17</strain>
    </source>
</reference>
<dbReference type="EMBL" id="JACATZ010000003">
    <property type="protein sequence ID" value="NWJ47645.1"/>
    <property type="molecule type" value="Genomic_DNA"/>
</dbReference>
<keyword evidence="6" id="KW-0814">Transposable element</keyword>
<evidence type="ECO:0000256" key="2">
    <source>
        <dbReference type="ARBA" id="ARBA00010961"/>
    </source>
</evidence>
<dbReference type="RefSeq" id="WP_341471435.1">
    <property type="nucleotide sequence ID" value="NZ_CP128400.1"/>
</dbReference>
<accession>A0A8T7M6B0</accession>
<dbReference type="InterPro" id="IPR001207">
    <property type="entry name" value="Transposase_mutator"/>
</dbReference>
<dbReference type="GO" id="GO:0006313">
    <property type="term" value="P:DNA transposition"/>
    <property type="evidence" value="ECO:0007669"/>
    <property type="project" value="UniProtKB-UniRule"/>
</dbReference>